<sequence>MMCLAIKYTFSFPPSCYAMSCTPVEFNRD</sequence>
<accession>A0A0A8ZQN8</accession>
<dbReference type="AlphaFoldDB" id="A0A0A8ZQN8"/>
<organism evidence="1">
    <name type="scientific">Arundo donax</name>
    <name type="common">Giant reed</name>
    <name type="synonym">Donax arundinaceus</name>
    <dbReference type="NCBI Taxonomy" id="35708"/>
    <lineage>
        <taxon>Eukaryota</taxon>
        <taxon>Viridiplantae</taxon>
        <taxon>Streptophyta</taxon>
        <taxon>Embryophyta</taxon>
        <taxon>Tracheophyta</taxon>
        <taxon>Spermatophyta</taxon>
        <taxon>Magnoliopsida</taxon>
        <taxon>Liliopsida</taxon>
        <taxon>Poales</taxon>
        <taxon>Poaceae</taxon>
        <taxon>PACMAD clade</taxon>
        <taxon>Arundinoideae</taxon>
        <taxon>Arundineae</taxon>
        <taxon>Arundo</taxon>
    </lineage>
</organism>
<evidence type="ECO:0000313" key="1">
    <source>
        <dbReference type="EMBL" id="JAD41739.1"/>
    </source>
</evidence>
<reference evidence="1" key="1">
    <citation type="submission" date="2014-09" db="EMBL/GenBank/DDBJ databases">
        <authorList>
            <person name="Magalhaes I.L.F."/>
            <person name="Oliveira U."/>
            <person name="Santos F.R."/>
            <person name="Vidigal T.H.D.A."/>
            <person name="Brescovit A.D."/>
            <person name="Santos A.J."/>
        </authorList>
    </citation>
    <scope>NUCLEOTIDE SEQUENCE</scope>
    <source>
        <tissue evidence="1">Shoot tissue taken approximately 20 cm above the soil surface</tissue>
    </source>
</reference>
<reference evidence="1" key="2">
    <citation type="journal article" date="2015" name="Data Brief">
        <title>Shoot transcriptome of the giant reed, Arundo donax.</title>
        <authorList>
            <person name="Barrero R.A."/>
            <person name="Guerrero F.D."/>
            <person name="Moolhuijzen P."/>
            <person name="Goolsby J.A."/>
            <person name="Tidwell J."/>
            <person name="Bellgard S.E."/>
            <person name="Bellgard M.I."/>
        </authorList>
    </citation>
    <scope>NUCLEOTIDE SEQUENCE</scope>
    <source>
        <tissue evidence="1">Shoot tissue taken approximately 20 cm above the soil surface</tissue>
    </source>
</reference>
<dbReference type="EMBL" id="GBRH01256156">
    <property type="protein sequence ID" value="JAD41739.1"/>
    <property type="molecule type" value="Transcribed_RNA"/>
</dbReference>
<name>A0A0A8ZQN8_ARUDO</name>
<protein>
    <submittedName>
        <fullName evidence="1">Uncharacterized protein</fullName>
    </submittedName>
</protein>
<proteinExistence type="predicted"/>